<dbReference type="Gramene" id="Pp3c22_650V3.2">
    <property type="protein sequence ID" value="Pp3c22_650V3.2"/>
    <property type="gene ID" value="Pp3c22_650"/>
</dbReference>
<reference evidence="2 4" key="2">
    <citation type="journal article" date="2018" name="Plant J.">
        <title>The Physcomitrella patens chromosome-scale assembly reveals moss genome structure and evolution.</title>
        <authorList>
            <person name="Lang D."/>
            <person name="Ullrich K.K."/>
            <person name="Murat F."/>
            <person name="Fuchs J."/>
            <person name="Jenkins J."/>
            <person name="Haas F.B."/>
            <person name="Piednoel M."/>
            <person name="Gundlach H."/>
            <person name="Van Bel M."/>
            <person name="Meyberg R."/>
            <person name="Vives C."/>
            <person name="Morata J."/>
            <person name="Symeonidi A."/>
            <person name="Hiss M."/>
            <person name="Muchero W."/>
            <person name="Kamisugi Y."/>
            <person name="Saleh O."/>
            <person name="Blanc G."/>
            <person name="Decker E.L."/>
            <person name="van Gessel N."/>
            <person name="Grimwood J."/>
            <person name="Hayes R.D."/>
            <person name="Graham S.W."/>
            <person name="Gunter L.E."/>
            <person name="McDaniel S.F."/>
            <person name="Hoernstein S.N.W."/>
            <person name="Larsson A."/>
            <person name="Li F.W."/>
            <person name="Perroud P.F."/>
            <person name="Phillips J."/>
            <person name="Ranjan P."/>
            <person name="Rokshar D.S."/>
            <person name="Rothfels C.J."/>
            <person name="Schneider L."/>
            <person name="Shu S."/>
            <person name="Stevenson D.W."/>
            <person name="Thummler F."/>
            <person name="Tillich M."/>
            <person name="Villarreal Aguilar J.C."/>
            <person name="Widiez T."/>
            <person name="Wong G.K."/>
            <person name="Wymore A."/>
            <person name="Zhang Y."/>
            <person name="Zimmer A.D."/>
            <person name="Quatrano R.S."/>
            <person name="Mayer K.F.X."/>
            <person name="Goodstein D."/>
            <person name="Casacuberta J.M."/>
            <person name="Vandepoele K."/>
            <person name="Reski R."/>
            <person name="Cuming A.C."/>
            <person name="Tuskan G.A."/>
            <person name="Maumus F."/>
            <person name="Salse J."/>
            <person name="Schmutz J."/>
            <person name="Rensing S.A."/>
        </authorList>
    </citation>
    <scope>NUCLEOTIDE SEQUENCE [LARGE SCALE GENOMIC DNA]</scope>
    <source>
        <strain evidence="3 4">cv. Gransden 2004</strain>
    </source>
</reference>
<feature type="region of interest" description="Disordered" evidence="1">
    <location>
        <begin position="356"/>
        <end position="396"/>
    </location>
</feature>
<accession>A0A2K1ILR4</accession>
<organism evidence="2">
    <name type="scientific">Physcomitrium patens</name>
    <name type="common">Spreading-leaved earth moss</name>
    <name type="synonym">Physcomitrella patens</name>
    <dbReference type="NCBI Taxonomy" id="3218"/>
    <lineage>
        <taxon>Eukaryota</taxon>
        <taxon>Viridiplantae</taxon>
        <taxon>Streptophyta</taxon>
        <taxon>Embryophyta</taxon>
        <taxon>Bryophyta</taxon>
        <taxon>Bryophytina</taxon>
        <taxon>Bryopsida</taxon>
        <taxon>Funariidae</taxon>
        <taxon>Funariales</taxon>
        <taxon>Funariaceae</taxon>
        <taxon>Physcomitrium</taxon>
    </lineage>
</organism>
<dbReference type="AlphaFoldDB" id="A0A2K1ILR4"/>
<feature type="region of interest" description="Disordered" evidence="1">
    <location>
        <begin position="245"/>
        <end position="268"/>
    </location>
</feature>
<dbReference type="Proteomes" id="UP000006727">
    <property type="component" value="Chromosome 22"/>
</dbReference>
<dbReference type="EnsemblPlants" id="Pp3c22_650V3.1">
    <property type="protein sequence ID" value="Pp3c22_650V3.1"/>
    <property type="gene ID" value="Pp3c22_650"/>
</dbReference>
<dbReference type="Gramene" id="Pp3c22_650V3.1">
    <property type="protein sequence ID" value="Pp3c22_650V3.1"/>
    <property type="gene ID" value="Pp3c22_650"/>
</dbReference>
<evidence type="ECO:0000256" key="1">
    <source>
        <dbReference type="SAM" id="MobiDB-lite"/>
    </source>
</evidence>
<dbReference type="PaxDb" id="3218-PP1S251_61V6.1"/>
<feature type="compositionally biased region" description="Low complexity" evidence="1">
    <location>
        <begin position="369"/>
        <end position="380"/>
    </location>
</feature>
<evidence type="ECO:0000313" key="4">
    <source>
        <dbReference type="Proteomes" id="UP000006727"/>
    </source>
</evidence>
<reference evidence="2 4" key="1">
    <citation type="journal article" date="2008" name="Science">
        <title>The Physcomitrella genome reveals evolutionary insights into the conquest of land by plants.</title>
        <authorList>
            <person name="Rensing S."/>
            <person name="Lang D."/>
            <person name="Zimmer A."/>
            <person name="Terry A."/>
            <person name="Salamov A."/>
            <person name="Shapiro H."/>
            <person name="Nishiyama T."/>
            <person name="Perroud P.-F."/>
            <person name="Lindquist E."/>
            <person name="Kamisugi Y."/>
            <person name="Tanahashi T."/>
            <person name="Sakakibara K."/>
            <person name="Fujita T."/>
            <person name="Oishi K."/>
            <person name="Shin-I T."/>
            <person name="Kuroki Y."/>
            <person name="Toyoda A."/>
            <person name="Suzuki Y."/>
            <person name="Hashimoto A."/>
            <person name="Yamaguchi K."/>
            <person name="Sugano A."/>
            <person name="Kohara Y."/>
            <person name="Fujiyama A."/>
            <person name="Anterola A."/>
            <person name="Aoki S."/>
            <person name="Ashton N."/>
            <person name="Barbazuk W.B."/>
            <person name="Barker E."/>
            <person name="Bennetzen J."/>
            <person name="Bezanilla M."/>
            <person name="Blankenship R."/>
            <person name="Cho S.H."/>
            <person name="Dutcher S."/>
            <person name="Estelle M."/>
            <person name="Fawcett J.A."/>
            <person name="Gundlach H."/>
            <person name="Hanada K."/>
            <person name="Heyl A."/>
            <person name="Hicks K.A."/>
            <person name="Hugh J."/>
            <person name="Lohr M."/>
            <person name="Mayer K."/>
            <person name="Melkozernov A."/>
            <person name="Murata T."/>
            <person name="Nelson D."/>
            <person name="Pils B."/>
            <person name="Prigge M."/>
            <person name="Reiss B."/>
            <person name="Renner T."/>
            <person name="Rombauts S."/>
            <person name="Rushton P."/>
            <person name="Sanderfoot A."/>
            <person name="Schween G."/>
            <person name="Shiu S.-H."/>
            <person name="Stueber K."/>
            <person name="Theodoulou F.L."/>
            <person name="Tu H."/>
            <person name="Van de Peer Y."/>
            <person name="Verrier P.J."/>
            <person name="Waters E."/>
            <person name="Wood A."/>
            <person name="Yang L."/>
            <person name="Cove D."/>
            <person name="Cuming A."/>
            <person name="Hasebe M."/>
            <person name="Lucas S."/>
            <person name="Mishler D.B."/>
            <person name="Reski R."/>
            <person name="Grigoriev I."/>
            <person name="Quatrano R.S."/>
            <person name="Boore J.L."/>
        </authorList>
    </citation>
    <scope>NUCLEOTIDE SEQUENCE [LARGE SCALE GENOMIC DNA]</scope>
    <source>
        <strain evidence="3 4">cv. Gransden 2004</strain>
    </source>
</reference>
<dbReference type="EnsemblPlants" id="Pp3c22_650V3.2">
    <property type="protein sequence ID" value="Pp3c22_650V3.2"/>
    <property type="gene ID" value="Pp3c22_650"/>
</dbReference>
<evidence type="ECO:0000313" key="3">
    <source>
        <dbReference type="EnsemblPlants" id="Pp3c22_650V3.1"/>
    </source>
</evidence>
<gene>
    <name evidence="2" type="ORF">PHYPA_026535</name>
</gene>
<feature type="compositionally biased region" description="Polar residues" evidence="1">
    <location>
        <begin position="358"/>
        <end position="368"/>
    </location>
</feature>
<evidence type="ECO:0000313" key="2">
    <source>
        <dbReference type="EMBL" id="PNR30219.1"/>
    </source>
</evidence>
<keyword evidence="4" id="KW-1185">Reference proteome</keyword>
<feature type="compositionally biased region" description="Polar residues" evidence="1">
    <location>
        <begin position="257"/>
        <end position="268"/>
    </location>
</feature>
<dbReference type="InParanoid" id="A0A2K1ILR4"/>
<sequence length="406" mass="42085">MDDVAPLPQAQIQSANRSHDRVARAAPPRTPRGRGTGRSRVPNTGIQNGNDRRASHCSHTSPPPCAIVSELNCRIRVFFSNYAVNKQQSVIFFLLFAFRGTGVALTMAFNAMVATSSASSASAVAFVVPSYDPECCKTSTFGAMCLSPVALRSGTVKANATIRASAAEVTPISSCIALQLGFDGARRSFYIGSQASHGWNSGRRCNNGIWSACVALTGPGGDGAATTAKEADVLLDRADNLTKNDSPQRFGGGLKNAGSTAKQAGSAASSNVEDIADAAVKSARDNLNRAKASFGDLMGKGNSKVRGKISDASTSTSNQTFQLGDASIVVNVAKMNASTAVDNAKDALSVLGDKLTGNDANNEASNVQSKASSAISGAKSNLPSIPFSSREEGRPEVLDACRALKT</sequence>
<proteinExistence type="predicted"/>
<feature type="region of interest" description="Disordered" evidence="1">
    <location>
        <begin position="1"/>
        <end position="61"/>
    </location>
</feature>
<protein>
    <submittedName>
        <fullName evidence="2 3">Uncharacterized protein</fullName>
    </submittedName>
</protein>
<reference evidence="3" key="3">
    <citation type="submission" date="2020-12" db="UniProtKB">
        <authorList>
            <consortium name="EnsemblPlants"/>
        </authorList>
    </citation>
    <scope>IDENTIFICATION</scope>
</reference>
<name>A0A2K1ILR4_PHYPA</name>
<dbReference type="EMBL" id="ABEU02000022">
    <property type="protein sequence ID" value="PNR30219.1"/>
    <property type="molecule type" value="Genomic_DNA"/>
</dbReference>